<keyword evidence="1" id="KW-0472">Membrane</keyword>
<proteinExistence type="predicted"/>
<evidence type="ECO:0000256" key="1">
    <source>
        <dbReference type="SAM" id="Phobius"/>
    </source>
</evidence>
<accession>A0ABY4MXJ2</accession>
<reference evidence="2" key="1">
    <citation type="submission" date="2022-05" db="EMBL/GenBank/DDBJ databases">
        <title>Complete genome sequence of toluene-degrading Gulosibacter sediminis strain ACHW.36C.</title>
        <authorList>
            <person name="Wai A.C."/>
            <person name="Lai G.K."/>
            <person name="Griffin S.D."/>
            <person name="Leung F.C."/>
        </authorList>
    </citation>
    <scope>NUCLEOTIDE SEQUENCE [LARGE SCALE GENOMIC DNA]</scope>
    <source>
        <strain evidence="2">ACHW.36C</strain>
    </source>
</reference>
<feature type="transmembrane region" description="Helical" evidence="1">
    <location>
        <begin position="38"/>
        <end position="60"/>
    </location>
</feature>
<keyword evidence="1" id="KW-1133">Transmembrane helix</keyword>
<sequence length="67" mass="7204">MSDVGQQSEAEQPAASPGRIKAVAATVLGALSLVPPSYFLIVMTVCMIGLIACLANFAIFQRWRVFF</sequence>
<protein>
    <submittedName>
        <fullName evidence="2">Uncharacterized protein</fullName>
    </submittedName>
</protein>
<name>A0ABY4MXJ2_9MICO</name>
<keyword evidence="1" id="KW-0812">Transmembrane</keyword>
<dbReference type="EMBL" id="CP097160">
    <property type="protein sequence ID" value="UQN15153.1"/>
    <property type="molecule type" value="Genomic_DNA"/>
</dbReference>
<evidence type="ECO:0000313" key="2">
    <source>
        <dbReference type="EMBL" id="UQN15153.1"/>
    </source>
</evidence>
<organism evidence="2">
    <name type="scientific">Gulosibacter sediminis</name>
    <dbReference type="NCBI Taxonomy" id="1729695"/>
    <lineage>
        <taxon>Bacteria</taxon>
        <taxon>Bacillati</taxon>
        <taxon>Actinomycetota</taxon>
        <taxon>Actinomycetes</taxon>
        <taxon>Micrococcales</taxon>
        <taxon>Microbacteriaceae</taxon>
        <taxon>Gulosibacter</taxon>
    </lineage>
</organism>
<gene>
    <name evidence="2" type="ORF">M3M28_01405</name>
</gene>